<dbReference type="Proteomes" id="UP000828390">
    <property type="component" value="Unassembled WGS sequence"/>
</dbReference>
<accession>A0A9D4LC12</accession>
<sequence>MLRYLVLYEFGGVYADLDMESLRPLDRATMKYGCVIPVEPFEHSVLLFGMPYMINNAIMMCRPKHPFFKQVLYGLQQPPNKTFIYSADSVMKTTGPIFLTGEFNKYMGIETMTTEKNKTHWSGNSPFFYRGELLETDDNGVYVPNTRYFTDELDITLKEMFESKCKYSDCNNEMKRNACFELNERGFLRKSTRFRFIRHNWHHTWSRGNKGVFIKDEFVHLETLAPNNIIY</sequence>
<dbReference type="InterPro" id="IPR007577">
    <property type="entry name" value="GlycoTrfase_DXD_sugar-bd_CS"/>
</dbReference>
<dbReference type="PANTHER" id="PTHR32385">
    <property type="entry name" value="MANNOSYL PHOSPHORYLINOSITOL CERAMIDE SYNTHASE"/>
    <property type="match status" value="1"/>
</dbReference>
<organism evidence="2 3">
    <name type="scientific">Dreissena polymorpha</name>
    <name type="common">Zebra mussel</name>
    <name type="synonym">Mytilus polymorpha</name>
    <dbReference type="NCBI Taxonomy" id="45954"/>
    <lineage>
        <taxon>Eukaryota</taxon>
        <taxon>Metazoa</taxon>
        <taxon>Spiralia</taxon>
        <taxon>Lophotrochozoa</taxon>
        <taxon>Mollusca</taxon>
        <taxon>Bivalvia</taxon>
        <taxon>Autobranchia</taxon>
        <taxon>Heteroconchia</taxon>
        <taxon>Euheterodonta</taxon>
        <taxon>Imparidentia</taxon>
        <taxon>Neoheterodontei</taxon>
        <taxon>Myida</taxon>
        <taxon>Dreissenoidea</taxon>
        <taxon>Dreissenidae</taxon>
        <taxon>Dreissena</taxon>
    </lineage>
</organism>
<dbReference type="InterPro" id="IPR029044">
    <property type="entry name" value="Nucleotide-diphossugar_trans"/>
</dbReference>
<reference evidence="2" key="2">
    <citation type="submission" date="2020-11" db="EMBL/GenBank/DDBJ databases">
        <authorList>
            <person name="McCartney M.A."/>
            <person name="Auch B."/>
            <person name="Kono T."/>
            <person name="Mallez S."/>
            <person name="Becker A."/>
            <person name="Gohl D.M."/>
            <person name="Silverstein K.A.T."/>
            <person name="Koren S."/>
            <person name="Bechman K.B."/>
            <person name="Herman A."/>
            <person name="Abrahante J.E."/>
            <person name="Garbe J."/>
        </authorList>
    </citation>
    <scope>NUCLEOTIDE SEQUENCE</scope>
    <source>
        <strain evidence="2">Duluth1</strain>
        <tissue evidence="2">Whole animal</tissue>
    </source>
</reference>
<dbReference type="AlphaFoldDB" id="A0A9D4LC12"/>
<keyword evidence="1" id="KW-0808">Transferase</keyword>
<reference evidence="2" key="1">
    <citation type="journal article" date="2019" name="bioRxiv">
        <title>The Genome of the Zebra Mussel, Dreissena polymorpha: A Resource for Invasive Species Research.</title>
        <authorList>
            <person name="McCartney M.A."/>
            <person name="Auch B."/>
            <person name="Kono T."/>
            <person name="Mallez S."/>
            <person name="Zhang Y."/>
            <person name="Obille A."/>
            <person name="Becker A."/>
            <person name="Abrahante J.E."/>
            <person name="Garbe J."/>
            <person name="Badalamenti J.P."/>
            <person name="Herman A."/>
            <person name="Mangelson H."/>
            <person name="Liachko I."/>
            <person name="Sullivan S."/>
            <person name="Sone E.D."/>
            <person name="Koren S."/>
            <person name="Silverstein K.A.T."/>
            <person name="Beckman K.B."/>
            <person name="Gohl D.M."/>
        </authorList>
    </citation>
    <scope>NUCLEOTIDE SEQUENCE</scope>
    <source>
        <strain evidence="2">Duluth1</strain>
        <tissue evidence="2">Whole animal</tissue>
    </source>
</reference>
<dbReference type="GO" id="GO:0000030">
    <property type="term" value="F:mannosyltransferase activity"/>
    <property type="evidence" value="ECO:0007669"/>
    <property type="project" value="TreeGrafter"/>
</dbReference>
<gene>
    <name evidence="2" type="ORF">DPMN_097918</name>
</gene>
<dbReference type="Pfam" id="PF04488">
    <property type="entry name" value="Gly_transf_sug"/>
    <property type="match status" value="1"/>
</dbReference>
<dbReference type="PANTHER" id="PTHR32385:SF15">
    <property type="entry name" value="INOSITOL PHOSPHOCERAMIDE MANNOSYLTRANSFERASE 1"/>
    <property type="match status" value="1"/>
</dbReference>
<name>A0A9D4LC12_DREPO</name>
<dbReference type="GO" id="GO:0016020">
    <property type="term" value="C:membrane"/>
    <property type="evidence" value="ECO:0007669"/>
    <property type="project" value="GOC"/>
</dbReference>
<dbReference type="EMBL" id="JAIWYP010000003">
    <property type="protein sequence ID" value="KAH3855351.1"/>
    <property type="molecule type" value="Genomic_DNA"/>
</dbReference>
<dbReference type="InterPro" id="IPR051706">
    <property type="entry name" value="Glycosyltransferase_domain"/>
</dbReference>
<dbReference type="GO" id="GO:0051999">
    <property type="term" value="P:mannosyl-inositol phosphorylceramide biosynthetic process"/>
    <property type="evidence" value="ECO:0007669"/>
    <property type="project" value="TreeGrafter"/>
</dbReference>
<evidence type="ECO:0000313" key="3">
    <source>
        <dbReference type="Proteomes" id="UP000828390"/>
    </source>
</evidence>
<evidence type="ECO:0000313" key="2">
    <source>
        <dbReference type="EMBL" id="KAH3855351.1"/>
    </source>
</evidence>
<dbReference type="Gene3D" id="3.90.550.20">
    <property type="match status" value="1"/>
</dbReference>
<evidence type="ECO:0000256" key="1">
    <source>
        <dbReference type="ARBA" id="ARBA00022679"/>
    </source>
</evidence>
<protein>
    <submittedName>
        <fullName evidence="2">Uncharacterized protein</fullName>
    </submittedName>
</protein>
<comment type="caution">
    <text evidence="2">The sequence shown here is derived from an EMBL/GenBank/DDBJ whole genome shotgun (WGS) entry which is preliminary data.</text>
</comment>
<proteinExistence type="predicted"/>
<keyword evidence="3" id="KW-1185">Reference proteome</keyword>
<dbReference type="SUPFAM" id="SSF53448">
    <property type="entry name" value="Nucleotide-diphospho-sugar transferases"/>
    <property type="match status" value="1"/>
</dbReference>